<feature type="transmembrane region" description="Helical" evidence="16">
    <location>
        <begin position="295"/>
        <end position="317"/>
    </location>
</feature>
<evidence type="ECO:0000256" key="13">
    <source>
        <dbReference type="ARBA" id="ARBA00023128"/>
    </source>
</evidence>
<dbReference type="Pfam" id="PF00361">
    <property type="entry name" value="Proton_antipo_M"/>
    <property type="match status" value="1"/>
</dbReference>
<sequence>MILSGLAVLSMCIFCFGIEEMVCILLVSSFFFLKVLCWEFESESGGFFSVDMGGGMLVVLSVFILVCMCLSGFGVVHFNELKVVLGVIGIMLVVAFSASSGFLFYFCFESVLIPIGMMILGWGYQPERLQAVNYLVVYTVGGSMPLIYGLSLFYKGGVSSFVMSMSVGLSNNSLMSGEVFLSAFLVKLAVFPLHLWLPKAHVEAPVFGSMILAGLLLKLGGFGLFRFMGVLGVAWGSCVVIGVLILSAYGGVLLSFVCLRQADLKKLIAYSSVVHMSGVLFGLLSGVGLGMASGFLIMVGHGLCSSGLFYLVNCMSLSSNSRLVCLNKGFLLVCPSMSFFCFLLCISNMAAPPSLNLFGELLMFMVSAGFSSVLLVLFGAMSFMSGSYSLFFYVSSQHGKSGVGWVSVKSLSFCDTMLLSMHLVPLSVLFMFYP</sequence>
<evidence type="ECO:0000256" key="11">
    <source>
        <dbReference type="ARBA" id="ARBA00023027"/>
    </source>
</evidence>
<evidence type="ECO:0000256" key="8">
    <source>
        <dbReference type="ARBA" id="ARBA00022967"/>
    </source>
</evidence>
<evidence type="ECO:0000256" key="5">
    <source>
        <dbReference type="ARBA" id="ARBA00022448"/>
    </source>
</evidence>
<evidence type="ECO:0000256" key="7">
    <source>
        <dbReference type="ARBA" id="ARBA00022692"/>
    </source>
</evidence>
<feature type="domain" description="NADH:quinone oxidoreductase/Mrp antiporter transmembrane" evidence="17">
    <location>
        <begin position="102"/>
        <end position="381"/>
    </location>
</feature>
<gene>
    <name evidence="18" type="primary">nad4</name>
</gene>
<dbReference type="EC" id="7.1.1.2" evidence="3 16"/>
<keyword evidence="11 16" id="KW-0520">NAD</keyword>
<evidence type="ECO:0000256" key="9">
    <source>
        <dbReference type="ARBA" id="ARBA00022982"/>
    </source>
</evidence>
<feature type="transmembrane region" description="Helical" evidence="16">
    <location>
        <begin position="174"/>
        <end position="197"/>
    </location>
</feature>
<dbReference type="InterPro" id="IPR001750">
    <property type="entry name" value="ND/Mrp_TM"/>
</dbReference>
<protein>
    <recommendedName>
        <fullName evidence="4 16">NADH-ubiquinone oxidoreductase chain 4</fullName>
        <ecNumber evidence="3 16">7.1.1.2</ecNumber>
    </recommendedName>
</protein>
<evidence type="ECO:0000256" key="12">
    <source>
        <dbReference type="ARBA" id="ARBA00023075"/>
    </source>
</evidence>
<comment type="catalytic activity">
    <reaction evidence="15 16">
        <text>a ubiquinone + NADH + 5 H(+)(in) = a ubiquinol + NAD(+) + 4 H(+)(out)</text>
        <dbReference type="Rhea" id="RHEA:29091"/>
        <dbReference type="Rhea" id="RHEA-COMP:9565"/>
        <dbReference type="Rhea" id="RHEA-COMP:9566"/>
        <dbReference type="ChEBI" id="CHEBI:15378"/>
        <dbReference type="ChEBI" id="CHEBI:16389"/>
        <dbReference type="ChEBI" id="CHEBI:17976"/>
        <dbReference type="ChEBI" id="CHEBI:57540"/>
        <dbReference type="ChEBI" id="CHEBI:57945"/>
        <dbReference type="EC" id="7.1.1.2"/>
    </reaction>
</comment>
<evidence type="ECO:0000256" key="15">
    <source>
        <dbReference type="ARBA" id="ARBA00049551"/>
    </source>
</evidence>
<comment type="function">
    <text evidence="16">Core subunit of the mitochondrial membrane respiratory chain NADH dehydrogenase (Complex I) which catalyzes electron transfer from NADH through the respiratory chain, using ubiquinone as an electron acceptor. Essential for the catalytic activity and assembly of complex I.</text>
</comment>
<geneLocation type="mitochondrion" evidence="18"/>
<evidence type="ECO:0000313" key="18">
    <source>
        <dbReference type="EMBL" id="APU51273.1"/>
    </source>
</evidence>
<dbReference type="EMBL" id="KX821783">
    <property type="protein sequence ID" value="APU51273.1"/>
    <property type="molecule type" value="Genomic_DNA"/>
</dbReference>
<evidence type="ECO:0000256" key="4">
    <source>
        <dbReference type="ARBA" id="ARBA00021006"/>
    </source>
</evidence>
<feature type="transmembrane region" description="Helical" evidence="16">
    <location>
        <begin position="329"/>
        <end position="350"/>
    </location>
</feature>
<feature type="transmembrane region" description="Helical" evidence="16">
    <location>
        <begin position="233"/>
        <end position="256"/>
    </location>
</feature>
<dbReference type="GO" id="GO:0048039">
    <property type="term" value="F:ubiquinone binding"/>
    <property type="evidence" value="ECO:0007669"/>
    <property type="project" value="TreeGrafter"/>
</dbReference>
<feature type="transmembrane region" description="Helical" evidence="16">
    <location>
        <begin position="103"/>
        <end position="124"/>
    </location>
</feature>
<comment type="subcellular location">
    <subcellularLocation>
        <location evidence="1 16">Mitochondrion membrane</location>
        <topology evidence="1 16">Multi-pass membrane protein</topology>
    </subcellularLocation>
</comment>
<keyword evidence="13 16" id="KW-0496">Mitochondrion</keyword>
<keyword evidence="9 16" id="KW-0249">Electron transport</keyword>
<dbReference type="GO" id="GO:0042773">
    <property type="term" value="P:ATP synthesis coupled electron transport"/>
    <property type="evidence" value="ECO:0007669"/>
    <property type="project" value="InterPro"/>
</dbReference>
<feature type="transmembrane region" description="Helical" evidence="16">
    <location>
        <begin position="53"/>
        <end position="74"/>
    </location>
</feature>
<keyword evidence="7 16" id="KW-0812">Transmembrane</keyword>
<name>A0A1L7H863_MODMO</name>
<dbReference type="InterPro" id="IPR003918">
    <property type="entry name" value="NADH_UbQ_OxRdtase"/>
</dbReference>
<accession>A0A1L7H863</accession>
<evidence type="ECO:0000256" key="10">
    <source>
        <dbReference type="ARBA" id="ARBA00022989"/>
    </source>
</evidence>
<evidence type="ECO:0000256" key="1">
    <source>
        <dbReference type="ARBA" id="ARBA00004225"/>
    </source>
</evidence>
<dbReference type="PRINTS" id="PR01437">
    <property type="entry name" value="NUOXDRDTASE4"/>
</dbReference>
<organism evidence="18">
    <name type="scientific">Modiolus modiolus</name>
    <name type="common">Northern horsemussel</name>
    <name type="synonym">Mytilus modiolus</name>
    <dbReference type="NCBI Taxonomy" id="40256"/>
    <lineage>
        <taxon>Eukaryota</taxon>
        <taxon>Metazoa</taxon>
        <taxon>Spiralia</taxon>
        <taxon>Lophotrochozoa</taxon>
        <taxon>Mollusca</taxon>
        <taxon>Bivalvia</taxon>
        <taxon>Autobranchia</taxon>
        <taxon>Pteriomorphia</taxon>
        <taxon>Mytilida</taxon>
        <taxon>Mytiloidea</taxon>
        <taxon>Mytilidae</taxon>
        <taxon>Modiolinae</taxon>
        <taxon>Modiolus</taxon>
    </lineage>
</organism>
<evidence type="ECO:0000256" key="16">
    <source>
        <dbReference type="RuleBase" id="RU003297"/>
    </source>
</evidence>
<dbReference type="AlphaFoldDB" id="A0A1L7H863"/>
<feature type="transmembrane region" description="Helical" evidence="16">
    <location>
        <begin position="204"/>
        <end position="227"/>
    </location>
</feature>
<keyword evidence="6 16" id="KW-0679">Respiratory chain</keyword>
<keyword evidence="14 16" id="KW-0472">Membrane</keyword>
<evidence type="ECO:0000256" key="2">
    <source>
        <dbReference type="ARBA" id="ARBA00009025"/>
    </source>
</evidence>
<dbReference type="PANTHER" id="PTHR43507">
    <property type="entry name" value="NADH-UBIQUINONE OXIDOREDUCTASE CHAIN 4"/>
    <property type="match status" value="1"/>
</dbReference>
<feature type="transmembrane region" description="Helical" evidence="16">
    <location>
        <begin position="362"/>
        <end position="393"/>
    </location>
</feature>
<reference evidence="18" key="1">
    <citation type="journal article" date="2017" name="Gene">
        <title>Sequence motifs associated with paternal transmission of mitochondrial DNA in the horse mussel, Modiolus modiolus (Bivalvia: Mytilidae).</title>
        <authorList>
            <person name="Robicheau B.M."/>
            <person name="Breton S."/>
            <person name="Stewart D.T."/>
        </authorList>
    </citation>
    <scope>NUCLEOTIDE SEQUENCE</scope>
</reference>
<dbReference type="PANTHER" id="PTHR43507:SF20">
    <property type="entry name" value="NADH-UBIQUINONE OXIDOREDUCTASE CHAIN 4"/>
    <property type="match status" value="1"/>
</dbReference>
<comment type="similarity">
    <text evidence="2 16">Belongs to the complex I subunit 4 family.</text>
</comment>
<feature type="transmembrane region" description="Helical" evidence="16">
    <location>
        <begin position="268"/>
        <end position="289"/>
    </location>
</feature>
<proteinExistence type="inferred from homology"/>
<keyword evidence="8" id="KW-1278">Translocase</keyword>
<dbReference type="GO" id="GO:0008137">
    <property type="term" value="F:NADH dehydrogenase (ubiquinone) activity"/>
    <property type="evidence" value="ECO:0007669"/>
    <property type="project" value="UniProtKB-UniRule"/>
</dbReference>
<evidence type="ECO:0000256" key="14">
    <source>
        <dbReference type="ARBA" id="ARBA00023136"/>
    </source>
</evidence>
<dbReference type="GO" id="GO:0031966">
    <property type="term" value="C:mitochondrial membrane"/>
    <property type="evidence" value="ECO:0007669"/>
    <property type="project" value="UniProtKB-SubCell"/>
</dbReference>
<evidence type="ECO:0000256" key="6">
    <source>
        <dbReference type="ARBA" id="ARBA00022660"/>
    </source>
</evidence>
<keyword evidence="12 16" id="KW-0830">Ubiquinone</keyword>
<keyword evidence="5 16" id="KW-0813">Transport</keyword>
<feature type="transmembrane region" description="Helical" evidence="16">
    <location>
        <begin position="131"/>
        <end position="154"/>
    </location>
</feature>
<feature type="transmembrane region" description="Helical" evidence="16">
    <location>
        <begin position="81"/>
        <end position="97"/>
    </location>
</feature>
<evidence type="ECO:0000259" key="17">
    <source>
        <dbReference type="Pfam" id="PF00361"/>
    </source>
</evidence>
<keyword evidence="10 16" id="KW-1133">Transmembrane helix</keyword>
<feature type="transmembrane region" description="Helical" evidence="16">
    <location>
        <begin position="7"/>
        <end position="33"/>
    </location>
</feature>
<dbReference type="GO" id="GO:0015990">
    <property type="term" value="P:electron transport coupled proton transport"/>
    <property type="evidence" value="ECO:0007669"/>
    <property type="project" value="TreeGrafter"/>
</dbReference>
<dbReference type="GO" id="GO:0003954">
    <property type="term" value="F:NADH dehydrogenase activity"/>
    <property type="evidence" value="ECO:0007669"/>
    <property type="project" value="TreeGrafter"/>
</dbReference>
<evidence type="ECO:0000256" key="3">
    <source>
        <dbReference type="ARBA" id="ARBA00012944"/>
    </source>
</evidence>